<dbReference type="InterPro" id="IPR044811">
    <property type="entry name" value="DME/ROS1"/>
</dbReference>
<dbReference type="PANTHER" id="PTHR46213">
    <property type="entry name" value="TRANSCRIPTIONAL ACTIVATOR DEMETER"/>
    <property type="match status" value="1"/>
</dbReference>
<feature type="compositionally biased region" description="Low complexity" evidence="1">
    <location>
        <begin position="38"/>
        <end position="49"/>
    </location>
</feature>
<feature type="compositionally biased region" description="Basic residues" evidence="1">
    <location>
        <begin position="1249"/>
        <end position="1268"/>
    </location>
</feature>
<feature type="region of interest" description="Disordered" evidence="1">
    <location>
        <begin position="477"/>
        <end position="496"/>
    </location>
</feature>
<reference evidence="2" key="1">
    <citation type="submission" date="2015-04" db="UniProtKB">
        <authorList>
            <consortium name="EnsemblPlants"/>
        </authorList>
    </citation>
    <scope>IDENTIFICATION</scope>
</reference>
<feature type="region of interest" description="Disordered" evidence="1">
    <location>
        <begin position="667"/>
        <end position="764"/>
    </location>
</feature>
<reference evidence="2" key="2">
    <citation type="submission" date="2018-05" db="EMBL/GenBank/DDBJ databases">
        <title>OpunRS2 (Oryza punctata Reference Sequence Version 2).</title>
        <authorList>
            <person name="Zhang J."/>
            <person name="Kudrna D."/>
            <person name="Lee S."/>
            <person name="Talag J."/>
            <person name="Welchert J."/>
            <person name="Wing R.A."/>
        </authorList>
    </citation>
    <scope>NUCLEOTIDE SEQUENCE [LARGE SCALE GENOMIC DNA]</scope>
</reference>
<feature type="compositionally biased region" description="Basic and acidic residues" evidence="1">
    <location>
        <begin position="751"/>
        <end position="764"/>
    </location>
</feature>
<dbReference type="HOGENOM" id="CLU_000567_4_0_1"/>
<dbReference type="OMA" id="TRTENCH"/>
<protein>
    <submittedName>
        <fullName evidence="2">Uncharacterized protein</fullName>
    </submittedName>
</protein>
<sequence>MEGQWLHERHGINLCFSTSSTPPQMNSSIETGTRNITSVPSENVSASSSQARKTIVQKPRRKKLRPKVIKEGKAAKAHKSTTSKPPKEKNKPDGKRKYVRRKEQNTTPTEHHTPSEDVVAHTIVVPTPASRCFNFDGRDQHEKNVDLVKETPTCNGDAQPLTSAVEGSNIQLVQPWCGIGNPISTSVDPMANMVTFVLNNSAVNHIPRRFSNPTNSSGQNFQFGSREQINQYQHFYDGGIPDQSVSHLNSSSRQMQNSSIDLDYYLCVPQSSTQQSRRPDQMLCGYRVPENPAVPAWHTRRTWMVGNFNYEASTRVVNPIPQGYRVPQSPSVPSTCSERNTMNINLIEFATNPNDQIGASFGLRGSRFSDVHAIGKKRGYDTITGHQVSFDEYLEQSNSGRQFYSDPLSTSSEMYPLTETFKRMRSENHSNWLDGFMGNVSSTSANLSGNWNTNNVLAINHGVRTTLGDVQRFMALEKSRSSQQHTDPTLPSTSNTHFIGSCAQHTNLPDSDKNSLGENIVHRNGDHQLESLEIRPTQHYTSECLGLPNKWSGHLSAGHTHLPSETMIPSINKNWGCSAAWAASAAQPTTTVSQAARQWQAAAATSTSQTSEQRDFIPSSSIHQPHPFENQMVKGQDLCQTHKTSTKYVTHGNFCINTTAEQIQRTPIEVRSNFQSMNRSERTEKCHLEASRETTSANPAEKPKVRGQPRKEAEPDGKPKTRVRPRKQAEPDGKPKARGYPRKTTEANGDQEGRDPVRKENDGCELKCGSLSSMQTHSGTIPEIIPSSLDYLEAIIEKLNLLSISMTADNTVEEAPKDVIVPYEDKLGALVPFEGKVKKRGSRAEVKIDPVTDLMWNLLMAPDRCEGVEGMDEDKERFLEEERRVFQGRIDSFIARMHLVQDDRRFSPWKGSVVDSVVGVFLTQNVSDHLSSSAFMALAVKFPVKSEGPEKPAAAEKSPPTPPEQKDSCSGLLGESAKLQGNFFVEEIGDVRSFNTMKDGSLEGVLSLENSAVSPRNFSEYLLNRTYTMGSSSSLVKSHKSVLPTSDLNKAPPFDLNTIYQPAHTPDMQNNSLFGFTDVLGTSFSTGLDHGVNISDVAQLKVSIYQQHPIAASVNKNRAKVTDYSSDNFLYDSRDGSLSQHMYSSFPFEPSQEAECSATVKQSFFQQSLVQRKCPFLLDCFNNNLQEAYTTRTSQMNSERSQPECSLKQDSDIRVQGKTCEKHSSSNLSGNMNSHSDVPPGVASSSIGKSKHTEKRSKARNVRGRTKNKPYDWDNLRKEVLRNLGN</sequence>
<dbReference type="eggNOG" id="ENOG502QQKH">
    <property type="taxonomic scope" value="Eukaryota"/>
</dbReference>
<evidence type="ECO:0000256" key="1">
    <source>
        <dbReference type="SAM" id="MobiDB-lite"/>
    </source>
</evidence>
<keyword evidence="3" id="KW-1185">Reference proteome</keyword>
<feature type="region of interest" description="Disordered" evidence="1">
    <location>
        <begin position="1192"/>
        <end position="1286"/>
    </location>
</feature>
<feature type="compositionally biased region" description="Basic residues" evidence="1">
    <location>
        <begin position="58"/>
        <end position="67"/>
    </location>
</feature>
<evidence type="ECO:0000313" key="2">
    <source>
        <dbReference type="EnsemblPlants" id="OPUNC02G15410.1"/>
    </source>
</evidence>
<accession>A0A0E0K005</accession>
<feature type="compositionally biased region" description="Basic and acidic residues" evidence="1">
    <location>
        <begin position="701"/>
        <end position="719"/>
    </location>
</feature>
<dbReference type="Proteomes" id="UP000026962">
    <property type="component" value="Chromosome 2"/>
</dbReference>
<dbReference type="EnsemblPlants" id="OPUNC02G15410.1">
    <property type="protein sequence ID" value="OPUNC02G15410.1"/>
    <property type="gene ID" value="OPUNC02G15410"/>
</dbReference>
<feature type="compositionally biased region" description="Polar residues" evidence="1">
    <location>
        <begin position="481"/>
        <end position="496"/>
    </location>
</feature>
<feature type="compositionally biased region" description="Polar residues" evidence="1">
    <location>
        <begin position="1225"/>
        <end position="1236"/>
    </location>
</feature>
<feature type="compositionally biased region" description="Polar residues" evidence="1">
    <location>
        <begin position="1192"/>
        <end position="1204"/>
    </location>
</feature>
<feature type="compositionally biased region" description="Basic and acidic residues" evidence="1">
    <location>
        <begin position="1207"/>
        <end position="1224"/>
    </location>
</feature>
<dbReference type="PANTHER" id="PTHR46213:SF12">
    <property type="entry name" value="HHH-GPD DOMAIN-CONTAINING PROTEIN"/>
    <property type="match status" value="1"/>
</dbReference>
<dbReference type="GO" id="GO:0141166">
    <property type="term" value="P:chromosomal 5-methylcytosine DNA demethylation pathway"/>
    <property type="evidence" value="ECO:0007669"/>
    <property type="project" value="InterPro"/>
</dbReference>
<dbReference type="GO" id="GO:0035514">
    <property type="term" value="F:DNA demethylase activity"/>
    <property type="evidence" value="ECO:0007669"/>
    <property type="project" value="InterPro"/>
</dbReference>
<evidence type="ECO:0000313" key="3">
    <source>
        <dbReference type="Proteomes" id="UP000026962"/>
    </source>
</evidence>
<feature type="region of interest" description="Disordered" evidence="1">
    <location>
        <begin position="16"/>
        <end position="116"/>
    </location>
</feature>
<organism evidence="2">
    <name type="scientific">Oryza punctata</name>
    <name type="common">Red rice</name>
    <dbReference type="NCBI Taxonomy" id="4537"/>
    <lineage>
        <taxon>Eukaryota</taxon>
        <taxon>Viridiplantae</taxon>
        <taxon>Streptophyta</taxon>
        <taxon>Embryophyta</taxon>
        <taxon>Tracheophyta</taxon>
        <taxon>Spermatophyta</taxon>
        <taxon>Magnoliopsida</taxon>
        <taxon>Liliopsida</taxon>
        <taxon>Poales</taxon>
        <taxon>Poaceae</taxon>
        <taxon>BOP clade</taxon>
        <taxon>Oryzoideae</taxon>
        <taxon>Oryzeae</taxon>
        <taxon>Oryzinae</taxon>
        <taxon>Oryza</taxon>
    </lineage>
</organism>
<proteinExistence type="predicted"/>
<feature type="region of interest" description="Disordered" evidence="1">
    <location>
        <begin position="948"/>
        <end position="969"/>
    </location>
</feature>
<dbReference type="Gramene" id="OPUNC02G15410.1">
    <property type="protein sequence ID" value="OPUNC02G15410.1"/>
    <property type="gene ID" value="OPUNC02G15410"/>
</dbReference>
<feature type="region of interest" description="Disordered" evidence="1">
    <location>
        <begin position="603"/>
        <end position="627"/>
    </location>
</feature>
<feature type="compositionally biased region" description="Polar residues" evidence="1">
    <location>
        <begin position="16"/>
        <end position="37"/>
    </location>
</feature>
<name>A0A0E0K005_ORYPU</name>
<feature type="compositionally biased region" description="Basic and acidic residues" evidence="1">
    <location>
        <begin position="85"/>
        <end position="116"/>
    </location>
</feature>
<dbReference type="GO" id="GO:0019104">
    <property type="term" value="F:DNA N-glycosylase activity"/>
    <property type="evidence" value="ECO:0007669"/>
    <property type="project" value="InterPro"/>
</dbReference>
<feature type="compositionally biased region" description="Basic and acidic residues" evidence="1">
    <location>
        <begin position="1269"/>
        <end position="1286"/>
    </location>
</feature>
<feature type="compositionally biased region" description="Basic and acidic residues" evidence="1">
    <location>
        <begin position="679"/>
        <end position="692"/>
    </location>
</feature>